<dbReference type="GO" id="GO:0016491">
    <property type="term" value="F:oxidoreductase activity"/>
    <property type="evidence" value="ECO:0007669"/>
    <property type="project" value="UniProtKB-KW"/>
</dbReference>
<accession>A0A3S5Y394</accession>
<dbReference type="InterPro" id="IPR002347">
    <property type="entry name" value="SDR_fam"/>
</dbReference>
<dbReference type="AlphaFoldDB" id="A0A3S5Y394"/>
<evidence type="ECO:0000256" key="2">
    <source>
        <dbReference type="ARBA" id="ARBA00023002"/>
    </source>
</evidence>
<dbReference type="InterPro" id="IPR057326">
    <property type="entry name" value="KR_dom"/>
</dbReference>
<name>A0A3S5Y394_RHOH1</name>
<dbReference type="Pfam" id="PF13561">
    <property type="entry name" value="adh_short_C2"/>
    <property type="match status" value="1"/>
</dbReference>
<evidence type="ECO:0000259" key="3">
    <source>
        <dbReference type="SMART" id="SM00822"/>
    </source>
</evidence>
<dbReference type="SUPFAM" id="SSF51735">
    <property type="entry name" value="NAD(P)-binding Rossmann-fold domains"/>
    <property type="match status" value="1"/>
</dbReference>
<dbReference type="Proteomes" id="UP001154400">
    <property type="component" value="Chromosome"/>
</dbReference>
<feature type="domain" description="Ketoreductase" evidence="3">
    <location>
        <begin position="7"/>
        <end position="194"/>
    </location>
</feature>
<dbReference type="InterPro" id="IPR036291">
    <property type="entry name" value="NAD(P)-bd_dom_sf"/>
</dbReference>
<dbReference type="KEGG" id="req:REQ_08960"/>
<dbReference type="EMBL" id="FN563149">
    <property type="protein sequence ID" value="CBH47007.1"/>
    <property type="molecule type" value="Genomic_DNA"/>
</dbReference>
<dbReference type="PANTHER" id="PTHR43639:SF1">
    <property type="entry name" value="SHORT-CHAIN DEHYDROGENASE_REDUCTASE FAMILY PROTEIN"/>
    <property type="match status" value="1"/>
</dbReference>
<evidence type="ECO:0000313" key="5">
    <source>
        <dbReference type="Proteomes" id="UP000006892"/>
    </source>
</evidence>
<dbReference type="PRINTS" id="PR00080">
    <property type="entry name" value="SDRFAMILY"/>
</dbReference>
<dbReference type="CDD" id="cd05233">
    <property type="entry name" value="SDR_c"/>
    <property type="match status" value="1"/>
</dbReference>
<dbReference type="PROSITE" id="PS00061">
    <property type="entry name" value="ADH_SHORT"/>
    <property type="match status" value="1"/>
</dbReference>
<dbReference type="InterPro" id="IPR020904">
    <property type="entry name" value="Sc_DH/Rdtase_CS"/>
</dbReference>
<dbReference type="PANTHER" id="PTHR43639">
    <property type="entry name" value="OXIDOREDUCTASE, SHORT-CHAIN DEHYDROGENASE/REDUCTASE FAMILY (AFU_ORTHOLOGUE AFUA_5G02870)"/>
    <property type="match status" value="1"/>
</dbReference>
<protein>
    <submittedName>
        <fullName evidence="4">Short chain dehydrogenase</fullName>
    </submittedName>
</protein>
<dbReference type="Gene3D" id="3.40.50.720">
    <property type="entry name" value="NAD(P)-binding Rossmann-like Domain"/>
    <property type="match status" value="1"/>
</dbReference>
<keyword evidence="2" id="KW-0560">Oxidoreductase</keyword>
<organism evidence="4">
    <name type="scientific">Rhodococcus hoagii (strain 103S)</name>
    <name type="common">Rhodococcus equi</name>
    <dbReference type="NCBI Taxonomy" id="685727"/>
    <lineage>
        <taxon>Bacteria</taxon>
        <taxon>Bacillati</taxon>
        <taxon>Actinomycetota</taxon>
        <taxon>Actinomycetes</taxon>
        <taxon>Mycobacteriales</taxon>
        <taxon>Nocardiaceae</taxon>
        <taxon>Prescottella</taxon>
    </lineage>
</organism>
<dbReference type="RefSeq" id="WP_013414984.1">
    <property type="nucleotide sequence ID" value="NC_014659.1"/>
</dbReference>
<dbReference type="SMART" id="SM00822">
    <property type="entry name" value="PKS_KR"/>
    <property type="match status" value="1"/>
</dbReference>
<gene>
    <name evidence="4" type="ordered locus">REQ_08960</name>
</gene>
<evidence type="ECO:0000313" key="4">
    <source>
        <dbReference type="EMBL" id="CBH47007.1"/>
    </source>
</evidence>
<dbReference type="PRINTS" id="PR00081">
    <property type="entry name" value="GDHRDH"/>
</dbReference>
<dbReference type="FunFam" id="3.40.50.720:FF:000084">
    <property type="entry name" value="Short-chain dehydrogenase reductase"/>
    <property type="match status" value="1"/>
</dbReference>
<comment type="similarity">
    <text evidence="1">Belongs to the short-chain dehydrogenases/reductases (SDR) family.</text>
</comment>
<evidence type="ECO:0000256" key="1">
    <source>
        <dbReference type="ARBA" id="ARBA00006484"/>
    </source>
</evidence>
<proteinExistence type="inferred from homology"/>
<sequence length="251" mass="26042">MGVLEGDVALVTGAGQGIGRGIALALAAEGARVAVVGRTLSKVVDTADEIVRRGGDAVALQCDVTDAERIDAVVADVVDRYGGLSILVNNAQTPAHGMLLDVSEDDYHGSMNSGPLATLRLMRVCHPHLKGRGSIVNLGSAAGLKWDPTGTGAYAAAKEAVRVLTRTAACEWGSDGIRVNAVLPLASTPLMDEWAELNQEAYGEYLRSVPLGRLGDAESDIGPAVVFLCSPAARYITGHSLPVDGGQAFLR</sequence>
<reference evidence="4" key="1">
    <citation type="journal article" date="2010" name="PLoS Genet.">
        <title>The genome of a pathogenic rhodococcus: cooptive virulence underpinned by key gene acquisitions.</title>
        <authorList>
            <person name="Letek M."/>
            <person name="Gonzalez P."/>
            <person name="Macarthur I."/>
            <person name="Rodriguez H."/>
            <person name="Freeman T.C."/>
            <person name="Valero-Rello A."/>
            <person name="Blanco M."/>
            <person name="Buckley T."/>
            <person name="Cherevach I."/>
            <person name="Fahey R."/>
            <person name="Hapeshi A."/>
            <person name="Holdstock J."/>
            <person name="Leadon D."/>
            <person name="Navas J."/>
            <person name="Ocampo A."/>
            <person name="Quail M.A."/>
            <person name="Sanders M."/>
            <person name="Scortti M.M."/>
            <person name="Prescott J.F."/>
            <person name="Fogarty U."/>
            <person name="Meijer W.G."/>
            <person name="Parkhill J."/>
            <person name="Bentley S.D."/>
            <person name="Vazquez-Boland J.A."/>
        </authorList>
    </citation>
    <scope>NUCLEOTIDE SEQUENCE [LARGE SCALE GENOMIC DNA]</scope>
    <source>
        <strain evidence="4 5">103S</strain>
    </source>
</reference>